<dbReference type="Proteomes" id="UP000736384">
    <property type="component" value="Unassembled WGS sequence"/>
</dbReference>
<organism evidence="2 3">
    <name type="scientific">Azotobacter chroococcum</name>
    <dbReference type="NCBI Taxonomy" id="353"/>
    <lineage>
        <taxon>Bacteria</taxon>
        <taxon>Pseudomonadati</taxon>
        <taxon>Pseudomonadota</taxon>
        <taxon>Gammaproteobacteria</taxon>
        <taxon>Pseudomonadales</taxon>
        <taxon>Pseudomonadaceae</taxon>
        <taxon>Azotobacter</taxon>
    </lineage>
</organism>
<evidence type="ECO:0000313" key="3">
    <source>
        <dbReference type="Proteomes" id="UP000736384"/>
    </source>
</evidence>
<dbReference type="RefSeq" id="WP_165891572.1">
    <property type="nucleotide sequence ID" value="NZ_JAAPAP010000002.1"/>
</dbReference>
<name>A0AA43Z3I7_9GAMM</name>
<evidence type="ECO:0000256" key="1">
    <source>
        <dbReference type="SAM" id="MobiDB-lite"/>
    </source>
</evidence>
<dbReference type="InterPro" id="IPR018721">
    <property type="entry name" value="DUF2252"/>
</dbReference>
<reference evidence="2" key="1">
    <citation type="submission" date="2020-03" db="EMBL/GenBank/DDBJ databases">
        <title>Genome assembly of Azotobacter chroococcum W5.</title>
        <authorList>
            <person name="Kannepalli A."/>
        </authorList>
    </citation>
    <scope>NUCLEOTIDE SEQUENCE</scope>
    <source>
        <strain evidence="2">W5</strain>
    </source>
</reference>
<proteinExistence type="predicted"/>
<accession>A0AA43Z3I7</accession>
<dbReference type="EMBL" id="JAAPAP010000002">
    <property type="protein sequence ID" value="NHN76259.1"/>
    <property type="molecule type" value="Genomic_DNA"/>
</dbReference>
<dbReference type="PANTHER" id="PTHR39441:SF1">
    <property type="entry name" value="DUF2252 DOMAIN-CONTAINING PROTEIN"/>
    <property type="match status" value="1"/>
</dbReference>
<dbReference type="PANTHER" id="PTHR39441">
    <property type="entry name" value="DUF2252 DOMAIN-CONTAINING PROTEIN"/>
    <property type="match status" value="1"/>
</dbReference>
<dbReference type="AlphaFoldDB" id="A0AA43Z3I7"/>
<feature type="compositionally biased region" description="Basic residues" evidence="1">
    <location>
        <begin position="1"/>
        <end position="17"/>
    </location>
</feature>
<evidence type="ECO:0000313" key="2">
    <source>
        <dbReference type="EMBL" id="NHN76259.1"/>
    </source>
</evidence>
<dbReference type="Pfam" id="PF10009">
    <property type="entry name" value="DUF2252"/>
    <property type="match status" value="1"/>
</dbReference>
<feature type="region of interest" description="Disordered" evidence="1">
    <location>
        <begin position="1"/>
        <end position="24"/>
    </location>
</feature>
<comment type="caution">
    <text evidence="2">The sequence shown here is derived from an EMBL/GenBank/DDBJ whole genome shotgun (WGS) entry which is preliminary data.</text>
</comment>
<gene>
    <name evidence="2" type="ORF">HA520_03000</name>
</gene>
<protein>
    <submittedName>
        <fullName evidence="2">DUF2252 domain-containing protein</fullName>
    </submittedName>
</protein>
<sequence length="473" mass="52834">MTNEKKKKTTSKTKGKAVKAAESAPVFRSRGERIGAGQLLRDSVPRDSHAAWTLSTGHRDPIAILEKSNEDRLPELVPIRYGRMLRSPFTFLRGSAALMAHDLATTPSIGIRVQACGDCHLMNFGLFATPERNLVFDLNDFDETLPAPWEWDIKRLAASFAVAGRDARLSDAQSRDGAVECVCAYRENLREYSKMNPLEVWYSRLDAQTLIDTAPDEKVRKLRQQITEKARTRVVESVFPKIAEQVAGRPRIVDQPPILYHVADPEFMDKVREGLAEYRATLSDERRGLLDRYRLEDAALKVVGIGSVGTRCLIALMFSEENHPLILQLKEARHSVLEPYAGKSQYENQGQRVVMGQRLMQSSSDIFLGWARGRSGHDFFIRQLRDMKMSVPIEGVSAAQLKRYAELCGWTLARAHAKSGDAATITGYLGKGDVFDEALGDFALAYADQTQKDHAALVEAVNSGRLEALVEEE</sequence>